<evidence type="ECO:0000259" key="1">
    <source>
        <dbReference type="PROSITE" id="PS50853"/>
    </source>
</evidence>
<organism evidence="2">
    <name type="scientific">uncultured Adhaeribacter sp</name>
    <dbReference type="NCBI Taxonomy" id="448109"/>
    <lineage>
        <taxon>Bacteria</taxon>
        <taxon>Pseudomonadati</taxon>
        <taxon>Bacteroidota</taxon>
        <taxon>Cytophagia</taxon>
        <taxon>Cytophagales</taxon>
        <taxon>Hymenobacteraceae</taxon>
        <taxon>Adhaeribacter</taxon>
        <taxon>environmental samples</taxon>
    </lineage>
</organism>
<feature type="domain" description="Fibronectin type-III" evidence="1">
    <location>
        <begin position="1"/>
        <end position="81"/>
    </location>
</feature>
<proteinExistence type="predicted"/>
<dbReference type="SUPFAM" id="SSF49265">
    <property type="entry name" value="Fibronectin type III"/>
    <property type="match status" value="1"/>
</dbReference>
<dbReference type="InterPro" id="IPR003961">
    <property type="entry name" value="FN3_dom"/>
</dbReference>
<gene>
    <name evidence="2" type="ORF">AVDCRST_MAG95-3084</name>
</gene>
<reference evidence="2" key="1">
    <citation type="submission" date="2020-02" db="EMBL/GenBank/DDBJ databases">
        <authorList>
            <person name="Meier V. D."/>
        </authorList>
    </citation>
    <scope>NUCLEOTIDE SEQUENCE</scope>
    <source>
        <strain evidence="2">AVDCRST_MAG95</strain>
    </source>
</reference>
<dbReference type="Pfam" id="PF18962">
    <property type="entry name" value="Por_Secre_tail"/>
    <property type="match status" value="1"/>
</dbReference>
<dbReference type="CDD" id="cd00063">
    <property type="entry name" value="FN3"/>
    <property type="match status" value="1"/>
</dbReference>
<evidence type="ECO:0000313" key="2">
    <source>
        <dbReference type="EMBL" id="CAA9277292.1"/>
    </source>
</evidence>
<dbReference type="AlphaFoldDB" id="A0A6J4JIH7"/>
<dbReference type="Gene3D" id="2.60.40.10">
    <property type="entry name" value="Immunoglobulins"/>
    <property type="match status" value="1"/>
</dbReference>
<sequence>MYQHINLVWVDNAANETEMLVERSATAEGPYTEIATLPANITTYANIGLTPKSTYFYRVRARNATDTSDYSNDAGTTTKDDVTGLPEEQRSLVVKLYPNPTPKKFVLEYTSPQRTGQVQILMYTDTGMIIKKWYLKGKGGIFKQTVSIPELAAGVYILQLIDADQSYYKRIVKE</sequence>
<name>A0A6J4JIH7_9BACT</name>
<dbReference type="EMBL" id="CADCTJ010000973">
    <property type="protein sequence ID" value="CAA9277292.1"/>
    <property type="molecule type" value="Genomic_DNA"/>
</dbReference>
<dbReference type="NCBIfam" id="TIGR04183">
    <property type="entry name" value="Por_Secre_tail"/>
    <property type="match status" value="1"/>
</dbReference>
<accession>A0A6J4JIH7</accession>
<protein>
    <recommendedName>
        <fullName evidence="1">Fibronectin type-III domain-containing protein</fullName>
    </recommendedName>
</protein>
<dbReference type="InterPro" id="IPR013783">
    <property type="entry name" value="Ig-like_fold"/>
</dbReference>
<dbReference type="InterPro" id="IPR036116">
    <property type="entry name" value="FN3_sf"/>
</dbReference>
<dbReference type="PROSITE" id="PS50853">
    <property type="entry name" value="FN3"/>
    <property type="match status" value="1"/>
</dbReference>
<dbReference type="InterPro" id="IPR026444">
    <property type="entry name" value="Secre_tail"/>
</dbReference>